<dbReference type="RefSeq" id="WP_247976911.1">
    <property type="nucleotide sequence ID" value="NZ_CP095848.1"/>
</dbReference>
<feature type="chain" id="PRO_5046171757" evidence="10">
    <location>
        <begin position="19"/>
        <end position="245"/>
    </location>
</feature>
<feature type="signal peptide" evidence="10">
    <location>
        <begin position="1"/>
        <end position="18"/>
    </location>
</feature>
<evidence type="ECO:0000256" key="3">
    <source>
        <dbReference type="ARBA" id="ARBA00022448"/>
    </source>
</evidence>
<gene>
    <name evidence="12" type="ORF">MWH26_08820</name>
</gene>
<keyword evidence="7" id="KW-0653">Protein transport</keyword>
<keyword evidence="9" id="KW-0472">Membrane</keyword>
<dbReference type="Gene3D" id="3.30.1150.10">
    <property type="match status" value="1"/>
</dbReference>
<dbReference type="Proteomes" id="UP000829647">
    <property type="component" value="Chromosome"/>
</dbReference>
<dbReference type="InterPro" id="IPR037682">
    <property type="entry name" value="TonB_C"/>
</dbReference>
<evidence type="ECO:0000256" key="1">
    <source>
        <dbReference type="ARBA" id="ARBA00004383"/>
    </source>
</evidence>
<evidence type="ECO:0000256" key="6">
    <source>
        <dbReference type="ARBA" id="ARBA00022692"/>
    </source>
</evidence>
<sequence>MKCLSALALLTLSGTVAAQQPTKTFYLDYAFQEIFVNNDVAYIVDRYATAPVHWTDSVFTVAGGDLRQVVQTSRQSQGDTLVRTTQWQANGRLQWQEEKRGKHLHGPQLYYNEAGQLRHRHLYVAGALRSTECVPVASTSRTCQEVEITLPQYPGGQEGILRYIAERLHYPADALSGRKQGKVLVYFVIDETGQVRNVHVKDSIFPSLSAESIRVVKGLPRFGPGRKAGLPVPVRCAVPVTFNIN</sequence>
<accession>A0ABY4JDS9</accession>
<proteinExistence type="inferred from homology"/>
<dbReference type="InterPro" id="IPR006260">
    <property type="entry name" value="TonB/TolA_C"/>
</dbReference>
<evidence type="ECO:0000256" key="10">
    <source>
        <dbReference type="SAM" id="SignalP"/>
    </source>
</evidence>
<evidence type="ECO:0000256" key="4">
    <source>
        <dbReference type="ARBA" id="ARBA00022475"/>
    </source>
</evidence>
<dbReference type="PROSITE" id="PS52015">
    <property type="entry name" value="TONB_CTD"/>
    <property type="match status" value="1"/>
</dbReference>
<evidence type="ECO:0000256" key="2">
    <source>
        <dbReference type="ARBA" id="ARBA00006555"/>
    </source>
</evidence>
<evidence type="ECO:0000256" key="5">
    <source>
        <dbReference type="ARBA" id="ARBA00022519"/>
    </source>
</evidence>
<keyword evidence="6" id="KW-0812">Transmembrane</keyword>
<dbReference type="EMBL" id="CP095848">
    <property type="protein sequence ID" value="UPL50993.1"/>
    <property type="molecule type" value="Genomic_DNA"/>
</dbReference>
<dbReference type="SUPFAM" id="SSF74653">
    <property type="entry name" value="TolA/TonB C-terminal domain"/>
    <property type="match status" value="1"/>
</dbReference>
<dbReference type="InterPro" id="IPR051045">
    <property type="entry name" value="TonB-dependent_transducer"/>
</dbReference>
<evidence type="ECO:0000256" key="9">
    <source>
        <dbReference type="ARBA" id="ARBA00023136"/>
    </source>
</evidence>
<keyword evidence="8" id="KW-1133">Transmembrane helix</keyword>
<organism evidence="12 13">
    <name type="scientific">Hymenobacter sublimis</name>
    <dbReference type="NCBI Taxonomy" id="2933777"/>
    <lineage>
        <taxon>Bacteria</taxon>
        <taxon>Pseudomonadati</taxon>
        <taxon>Bacteroidota</taxon>
        <taxon>Cytophagia</taxon>
        <taxon>Cytophagales</taxon>
        <taxon>Hymenobacteraceae</taxon>
        <taxon>Hymenobacter</taxon>
    </lineage>
</organism>
<keyword evidence="4" id="KW-1003">Cell membrane</keyword>
<protein>
    <submittedName>
        <fullName evidence="12">Energy transducer TonB</fullName>
    </submittedName>
</protein>
<comment type="subcellular location">
    <subcellularLocation>
        <location evidence="1">Cell inner membrane</location>
        <topology evidence="1">Single-pass membrane protein</topology>
        <orientation evidence="1">Periplasmic side</orientation>
    </subcellularLocation>
</comment>
<evidence type="ECO:0000313" key="13">
    <source>
        <dbReference type="Proteomes" id="UP000829647"/>
    </source>
</evidence>
<dbReference type="Pfam" id="PF03544">
    <property type="entry name" value="TonB_C"/>
    <property type="match status" value="1"/>
</dbReference>
<dbReference type="PANTHER" id="PTHR33446">
    <property type="entry name" value="PROTEIN TONB-RELATED"/>
    <property type="match status" value="1"/>
</dbReference>
<name>A0ABY4JDS9_9BACT</name>
<dbReference type="NCBIfam" id="TIGR01352">
    <property type="entry name" value="tonB_Cterm"/>
    <property type="match status" value="1"/>
</dbReference>
<keyword evidence="3" id="KW-0813">Transport</keyword>
<keyword evidence="5" id="KW-0997">Cell inner membrane</keyword>
<feature type="domain" description="TonB C-terminal" evidence="11">
    <location>
        <begin position="155"/>
        <end position="245"/>
    </location>
</feature>
<evidence type="ECO:0000313" key="12">
    <source>
        <dbReference type="EMBL" id="UPL50993.1"/>
    </source>
</evidence>
<keyword evidence="10" id="KW-0732">Signal</keyword>
<comment type="similarity">
    <text evidence="2">Belongs to the TonB family.</text>
</comment>
<evidence type="ECO:0000256" key="8">
    <source>
        <dbReference type="ARBA" id="ARBA00022989"/>
    </source>
</evidence>
<evidence type="ECO:0000256" key="7">
    <source>
        <dbReference type="ARBA" id="ARBA00022927"/>
    </source>
</evidence>
<keyword evidence="13" id="KW-1185">Reference proteome</keyword>
<dbReference type="PANTHER" id="PTHR33446:SF2">
    <property type="entry name" value="PROTEIN TONB"/>
    <property type="match status" value="1"/>
</dbReference>
<evidence type="ECO:0000259" key="11">
    <source>
        <dbReference type="PROSITE" id="PS52015"/>
    </source>
</evidence>
<reference evidence="12 13" key="1">
    <citation type="submission" date="2022-04" db="EMBL/GenBank/DDBJ databases">
        <title>Hymenobacter sp. isolated from the air.</title>
        <authorList>
            <person name="Won M."/>
            <person name="Lee C.-M."/>
            <person name="Woen H.-Y."/>
            <person name="Kwon S.-W."/>
        </authorList>
    </citation>
    <scope>NUCLEOTIDE SEQUENCE [LARGE SCALE GENOMIC DNA]</scope>
    <source>
        <strain evidence="13">5516 S-25</strain>
    </source>
</reference>